<dbReference type="InterPro" id="IPR003751">
    <property type="entry name" value="CsrA"/>
</dbReference>
<protein>
    <recommendedName>
        <fullName evidence="5">Translational regulator CsrA</fullName>
    </recommendedName>
</protein>
<dbReference type="RefSeq" id="WP_130615399.1">
    <property type="nucleotide sequence ID" value="NZ_AP019400.1"/>
</dbReference>
<keyword evidence="3 5" id="KW-0810">Translation regulation</keyword>
<keyword evidence="4 5" id="KW-0694">RNA-binding</keyword>
<dbReference type="EMBL" id="AP019400">
    <property type="protein sequence ID" value="BBI36146.1"/>
    <property type="molecule type" value="Genomic_DNA"/>
</dbReference>
<gene>
    <name evidence="5 6" type="primary">csrA</name>
    <name evidence="6" type="ORF">KCTCHS21_55450</name>
</gene>
<sequence length="83" mass="9382">MLILSRKKGQSIIIDDEIEVFVIGYEGDQVKIGINAPSQVKIYRKEVLESIRENNKQAVTPPNQMQSIKDLAALATEKLKKKE</sequence>
<dbReference type="SUPFAM" id="SSF117130">
    <property type="entry name" value="CsrA-like"/>
    <property type="match status" value="1"/>
</dbReference>
<dbReference type="GO" id="GO:0005829">
    <property type="term" value="C:cytosol"/>
    <property type="evidence" value="ECO:0007669"/>
    <property type="project" value="TreeGrafter"/>
</dbReference>
<dbReference type="GO" id="GO:0044781">
    <property type="term" value="P:bacterial-type flagellum organization"/>
    <property type="evidence" value="ECO:0007669"/>
    <property type="project" value="UniProtKB-KW"/>
</dbReference>
<reference evidence="6 7" key="1">
    <citation type="submission" date="2019-01" db="EMBL/GenBank/DDBJ databases">
        <title>Complete genome sequence of Cohnella hallensis HS21 isolated from Korean fir (Abies koreana) rhizospheric soil.</title>
        <authorList>
            <person name="Jiang L."/>
            <person name="Kang S.W."/>
            <person name="Kim S."/>
            <person name="Jung J."/>
            <person name="Kim C.Y."/>
            <person name="Kim D.H."/>
            <person name="Kim S.W."/>
            <person name="Lee J."/>
        </authorList>
    </citation>
    <scope>NUCLEOTIDE SEQUENCE [LARGE SCALE GENOMIC DNA]</scope>
    <source>
        <strain evidence="6 7">HS21</strain>
    </source>
</reference>
<evidence type="ECO:0000256" key="4">
    <source>
        <dbReference type="ARBA" id="ARBA00022884"/>
    </source>
</evidence>
<keyword evidence="2 5" id="KW-0678">Repressor</keyword>
<dbReference type="HAMAP" id="MF_00167">
    <property type="entry name" value="CsrA"/>
    <property type="match status" value="1"/>
</dbReference>
<comment type="function">
    <text evidence="5">A translational regulator that binds mRNA to regulate translation initiation and/or mRNA stability. Usually binds in the 5'-UTR at or near the Shine-Dalgarno sequence preventing ribosome-binding, thus repressing translation. Its main target seems to be the major flagellin gene, while its function is anatagonized by FliW.</text>
</comment>
<proteinExistence type="inferred from homology"/>
<dbReference type="NCBIfam" id="NF002469">
    <property type="entry name" value="PRK01712.1"/>
    <property type="match status" value="1"/>
</dbReference>
<dbReference type="GO" id="GO:0006402">
    <property type="term" value="P:mRNA catabolic process"/>
    <property type="evidence" value="ECO:0007669"/>
    <property type="project" value="InterPro"/>
</dbReference>
<dbReference type="Proteomes" id="UP000289856">
    <property type="component" value="Chromosome"/>
</dbReference>
<dbReference type="GO" id="GO:0006109">
    <property type="term" value="P:regulation of carbohydrate metabolic process"/>
    <property type="evidence" value="ECO:0007669"/>
    <property type="project" value="InterPro"/>
</dbReference>
<evidence type="ECO:0000313" key="7">
    <source>
        <dbReference type="Proteomes" id="UP000289856"/>
    </source>
</evidence>
<dbReference type="KEGG" id="cohn:KCTCHS21_55450"/>
<comment type="subunit">
    <text evidence="5">Homodimer; the beta-strands of each monomer intercalate to form a hydrophobic core, while the alpha-helices form wings that extend away from the core.</text>
</comment>
<dbReference type="Pfam" id="PF02599">
    <property type="entry name" value="CsrA"/>
    <property type="match status" value="1"/>
</dbReference>
<evidence type="ECO:0000256" key="5">
    <source>
        <dbReference type="HAMAP-Rule" id="MF_00167"/>
    </source>
</evidence>
<evidence type="ECO:0000256" key="1">
    <source>
        <dbReference type="ARBA" id="ARBA00022490"/>
    </source>
</evidence>
<evidence type="ECO:0000256" key="2">
    <source>
        <dbReference type="ARBA" id="ARBA00022491"/>
    </source>
</evidence>
<evidence type="ECO:0000256" key="3">
    <source>
        <dbReference type="ARBA" id="ARBA00022845"/>
    </source>
</evidence>
<dbReference type="PANTHER" id="PTHR34984">
    <property type="entry name" value="CARBON STORAGE REGULATOR"/>
    <property type="match status" value="1"/>
</dbReference>
<keyword evidence="1 5" id="KW-0963">Cytoplasm</keyword>
<comment type="subcellular location">
    <subcellularLocation>
        <location evidence="5">Cytoplasm</location>
    </subcellularLocation>
</comment>
<dbReference type="GO" id="GO:0048027">
    <property type="term" value="F:mRNA 5'-UTR binding"/>
    <property type="evidence" value="ECO:0007669"/>
    <property type="project" value="UniProtKB-UniRule"/>
</dbReference>
<evidence type="ECO:0000313" key="6">
    <source>
        <dbReference type="EMBL" id="BBI36146.1"/>
    </source>
</evidence>
<dbReference type="OrthoDB" id="9809061at2"/>
<dbReference type="GO" id="GO:0045947">
    <property type="term" value="P:negative regulation of translational initiation"/>
    <property type="evidence" value="ECO:0007669"/>
    <property type="project" value="UniProtKB-UniRule"/>
</dbReference>
<organism evidence="6 7">
    <name type="scientific">Cohnella abietis</name>
    <dbReference type="NCBI Taxonomy" id="2507935"/>
    <lineage>
        <taxon>Bacteria</taxon>
        <taxon>Bacillati</taxon>
        <taxon>Bacillota</taxon>
        <taxon>Bacilli</taxon>
        <taxon>Bacillales</taxon>
        <taxon>Paenibacillaceae</taxon>
        <taxon>Cohnella</taxon>
    </lineage>
</organism>
<dbReference type="InterPro" id="IPR036107">
    <property type="entry name" value="CsrA_sf"/>
</dbReference>
<dbReference type="NCBIfam" id="TIGR00202">
    <property type="entry name" value="csrA"/>
    <property type="match status" value="1"/>
</dbReference>
<dbReference type="AlphaFoldDB" id="A0A3T1DDC0"/>
<keyword evidence="7" id="KW-1185">Reference proteome</keyword>
<dbReference type="GO" id="GO:1902208">
    <property type="term" value="P:regulation of bacterial-type flagellum assembly"/>
    <property type="evidence" value="ECO:0007669"/>
    <property type="project" value="UniProtKB-UniRule"/>
</dbReference>
<keyword evidence="5" id="KW-1005">Bacterial flagellum biogenesis</keyword>
<comment type="similarity">
    <text evidence="5">Belongs to the CsrA/RsmA family.</text>
</comment>
<name>A0A3T1DDC0_9BACL</name>
<dbReference type="PANTHER" id="PTHR34984:SF1">
    <property type="entry name" value="CARBON STORAGE REGULATOR"/>
    <property type="match status" value="1"/>
</dbReference>
<accession>A0A3T1DDC0</accession>
<dbReference type="FunFam" id="2.60.40.4380:FF:000002">
    <property type="entry name" value="Translational regulator CsrA"/>
    <property type="match status" value="1"/>
</dbReference>
<dbReference type="Gene3D" id="2.60.40.4380">
    <property type="entry name" value="Translational regulator CsrA"/>
    <property type="match status" value="1"/>
</dbReference>